<comment type="caution">
    <text evidence="2">The sequence shown here is derived from an EMBL/GenBank/DDBJ whole genome shotgun (WGS) entry which is preliminary data.</text>
</comment>
<reference evidence="2" key="1">
    <citation type="submission" date="2024-02" db="EMBL/GenBank/DDBJ databases">
        <authorList>
            <consortium name="ELIXIR-Norway"/>
            <consortium name="Elixir Norway"/>
        </authorList>
    </citation>
    <scope>NUCLEOTIDE SEQUENCE</scope>
</reference>
<proteinExistence type="predicted"/>
<dbReference type="Proteomes" id="UP001497444">
    <property type="component" value="Unassembled WGS sequence"/>
</dbReference>
<organism evidence="2 3">
    <name type="scientific">Sphagnum jensenii</name>
    <dbReference type="NCBI Taxonomy" id="128206"/>
    <lineage>
        <taxon>Eukaryota</taxon>
        <taxon>Viridiplantae</taxon>
        <taxon>Streptophyta</taxon>
        <taxon>Embryophyta</taxon>
        <taxon>Bryophyta</taxon>
        <taxon>Sphagnophytina</taxon>
        <taxon>Sphagnopsida</taxon>
        <taxon>Sphagnales</taxon>
        <taxon>Sphagnaceae</taxon>
        <taxon>Sphagnum</taxon>
    </lineage>
</organism>
<protein>
    <submittedName>
        <fullName evidence="2">Uncharacterized protein</fullName>
    </submittedName>
</protein>
<dbReference type="EMBL" id="CAXAQS010000054">
    <property type="protein sequence ID" value="CAK9249822.1"/>
    <property type="molecule type" value="Genomic_DNA"/>
</dbReference>
<evidence type="ECO:0000313" key="2">
    <source>
        <dbReference type="EMBL" id="CAK9249822.1"/>
    </source>
</evidence>
<feature type="chain" id="PRO_5047282155" evidence="1">
    <location>
        <begin position="22"/>
        <end position="97"/>
    </location>
</feature>
<feature type="signal peptide" evidence="1">
    <location>
        <begin position="1"/>
        <end position="21"/>
    </location>
</feature>
<evidence type="ECO:0000313" key="3">
    <source>
        <dbReference type="Proteomes" id="UP001497444"/>
    </source>
</evidence>
<name>A0ABP0V8E8_9BRYO</name>
<sequence length="97" mass="10723">MDCSMAIFTVAISLYFQVVGSESSISHCGKTFQKSRDQLANMVMALLTEDYETLCLQYAELGAAVLRLILMLFNGKRAIPLPPYLGLALKDLNIGKF</sequence>
<evidence type="ECO:0000256" key="1">
    <source>
        <dbReference type="SAM" id="SignalP"/>
    </source>
</evidence>
<accession>A0ABP0V8E8</accession>
<keyword evidence="1" id="KW-0732">Signal</keyword>
<keyword evidence="3" id="KW-1185">Reference proteome</keyword>
<gene>
    <name evidence="2" type="ORF">CSSPJE1EN1_LOCUS25200</name>
</gene>